<comment type="caution">
    <text evidence="5">The sequence shown here is derived from an EMBL/GenBank/DDBJ whole genome shotgun (WGS) entry which is preliminary data.</text>
</comment>
<evidence type="ECO:0000259" key="3">
    <source>
        <dbReference type="Pfam" id="PF01648"/>
    </source>
</evidence>
<evidence type="ECO:0000313" key="6">
    <source>
        <dbReference type="Proteomes" id="UP000594380"/>
    </source>
</evidence>
<sequence length="272" mass="30724">MSALRRGFARQEYCHYRSELMTVLAKSAFDVRELAVPRASAADIEIFFITFDFRATLDCPAFAPLSDDEREKVARFRRRDDALRCAITRVVLRQLLAERTDLKASELRFELDTGGRPRLDKWIQGGPGRQLDFNVSHSEQYGLVAIARRRTVGVDIEFARNDLNWRKLASAVFAPRDEAHVSALPMHRRTDAFYDVWTAKEAVLKARGVGIGGGMTWFSVLGDSQHEPSIVVSEESVCNRDQIANLDAVWLRALSGYAACVAWSRDAAWRDA</sequence>
<dbReference type="GO" id="GO:0019878">
    <property type="term" value="P:lysine biosynthetic process via aminoadipic acid"/>
    <property type="evidence" value="ECO:0007669"/>
    <property type="project" value="TreeGrafter"/>
</dbReference>
<accession>A0A7Y6K9Q5</accession>
<dbReference type="InterPro" id="IPR055066">
    <property type="entry name" value="AASDHPPT_N"/>
</dbReference>
<dbReference type="GO" id="GO:0000287">
    <property type="term" value="F:magnesium ion binding"/>
    <property type="evidence" value="ECO:0007669"/>
    <property type="project" value="InterPro"/>
</dbReference>
<dbReference type="PANTHER" id="PTHR12215:SF10">
    <property type="entry name" value="L-AMINOADIPATE-SEMIALDEHYDE DEHYDROGENASE-PHOSPHOPANTETHEINYL TRANSFERASE"/>
    <property type="match status" value="1"/>
</dbReference>
<dbReference type="EMBL" id="JAALDK010000003">
    <property type="protein sequence ID" value="NUY05948.1"/>
    <property type="molecule type" value="Genomic_DNA"/>
</dbReference>
<dbReference type="Pfam" id="PF01648">
    <property type="entry name" value="ACPS"/>
    <property type="match status" value="1"/>
</dbReference>
<reference evidence="5 6" key="1">
    <citation type="submission" date="2020-02" db="EMBL/GenBank/DDBJ databases">
        <title>Paraburkholderia simonii sp. nov. and Paraburkholderia youngii sp. nov. Brazilian and Mexican Mimosa-associated rhizobia.</title>
        <authorList>
            <person name="Mavima L."/>
            <person name="Beukes C.W."/>
            <person name="Chan W.Y."/>
            <person name="Palmer M."/>
            <person name="De Meyer S.E."/>
            <person name="James E.K."/>
            <person name="Venter S.N."/>
            <person name="Steenkamp E.T."/>
        </authorList>
    </citation>
    <scope>NUCLEOTIDE SEQUENCE [LARGE SCALE GENOMIC DNA]</scope>
    <source>
        <strain evidence="5 6">JPY169</strain>
    </source>
</reference>
<dbReference type="RefSeq" id="WP_176112403.1">
    <property type="nucleotide sequence ID" value="NZ_JAALDK010000003.1"/>
</dbReference>
<protein>
    <submittedName>
        <fullName evidence="5">4'-phosphopantetheinyl transferase superfamily protein</fullName>
    </submittedName>
</protein>
<dbReference type="InterPro" id="IPR037143">
    <property type="entry name" value="4-PPantetheinyl_Trfase_dom_sf"/>
</dbReference>
<dbReference type="Proteomes" id="UP000594380">
    <property type="component" value="Unassembled WGS sequence"/>
</dbReference>
<feature type="domain" description="4'-phosphopantetheinyl transferase" evidence="3">
    <location>
        <begin position="152"/>
        <end position="237"/>
    </location>
</feature>
<evidence type="ECO:0000256" key="2">
    <source>
        <dbReference type="ARBA" id="ARBA00022679"/>
    </source>
</evidence>
<dbReference type="Pfam" id="PF22624">
    <property type="entry name" value="AASDHPPT_N"/>
    <property type="match status" value="1"/>
</dbReference>
<dbReference type="InterPro" id="IPR008278">
    <property type="entry name" value="4-PPantetheinyl_Trfase_dom"/>
</dbReference>
<dbReference type="Gene3D" id="3.90.470.20">
    <property type="entry name" value="4'-phosphopantetheinyl transferase domain"/>
    <property type="match status" value="1"/>
</dbReference>
<proteinExistence type="inferred from homology"/>
<dbReference type="InterPro" id="IPR050559">
    <property type="entry name" value="P-Pant_transferase_sf"/>
</dbReference>
<keyword evidence="2 5" id="KW-0808">Transferase</keyword>
<dbReference type="SUPFAM" id="SSF56214">
    <property type="entry name" value="4'-phosphopantetheinyl transferase"/>
    <property type="match status" value="2"/>
</dbReference>
<name>A0A7Y6K9Q5_9BURK</name>
<feature type="domain" description="4'-phosphopantetheinyl transferase N-terminal" evidence="4">
    <location>
        <begin position="62"/>
        <end position="145"/>
    </location>
</feature>
<comment type="similarity">
    <text evidence="1">Belongs to the P-Pant transferase superfamily. Gsp/Sfp/HetI/AcpT family.</text>
</comment>
<evidence type="ECO:0000256" key="1">
    <source>
        <dbReference type="ARBA" id="ARBA00010990"/>
    </source>
</evidence>
<dbReference type="AlphaFoldDB" id="A0A7Y6K9Q5"/>
<dbReference type="PANTHER" id="PTHR12215">
    <property type="entry name" value="PHOSPHOPANTETHEINE TRANSFERASE"/>
    <property type="match status" value="1"/>
</dbReference>
<evidence type="ECO:0000313" key="5">
    <source>
        <dbReference type="EMBL" id="NUY05948.1"/>
    </source>
</evidence>
<gene>
    <name evidence="5" type="ORF">G5S42_41975</name>
</gene>
<evidence type="ECO:0000259" key="4">
    <source>
        <dbReference type="Pfam" id="PF22624"/>
    </source>
</evidence>
<dbReference type="GO" id="GO:0005829">
    <property type="term" value="C:cytosol"/>
    <property type="evidence" value="ECO:0007669"/>
    <property type="project" value="TreeGrafter"/>
</dbReference>
<dbReference type="GO" id="GO:0008897">
    <property type="term" value="F:holo-[acyl-carrier-protein] synthase activity"/>
    <property type="evidence" value="ECO:0007669"/>
    <property type="project" value="InterPro"/>
</dbReference>
<dbReference type="GeneID" id="301106873"/>
<organism evidence="5 6">
    <name type="scientific">Paraburkholderia youngii</name>
    <dbReference type="NCBI Taxonomy" id="2782701"/>
    <lineage>
        <taxon>Bacteria</taxon>
        <taxon>Pseudomonadati</taxon>
        <taxon>Pseudomonadota</taxon>
        <taxon>Betaproteobacteria</taxon>
        <taxon>Burkholderiales</taxon>
        <taxon>Burkholderiaceae</taxon>
        <taxon>Paraburkholderia</taxon>
    </lineage>
</organism>